<dbReference type="InterPro" id="IPR020019">
    <property type="entry name" value="AcTrfase_PglD-like"/>
</dbReference>
<dbReference type="RefSeq" id="WP_114833644.1">
    <property type="nucleotide sequence ID" value="NZ_LR699114.1"/>
</dbReference>
<accession>A0A370GX90</accession>
<protein>
    <submittedName>
        <fullName evidence="5">Sugar O-acyltransferase (Sialic acid O-acetyltransferase NeuD family)</fullName>
    </submittedName>
</protein>
<dbReference type="NCBIfam" id="TIGR03570">
    <property type="entry name" value="NeuD_NnaD"/>
    <property type="match status" value="1"/>
</dbReference>
<keyword evidence="3" id="KW-0677">Repeat</keyword>
<dbReference type="InterPro" id="IPR011004">
    <property type="entry name" value="Trimer_LpxA-like_sf"/>
</dbReference>
<organism evidence="5 6">
    <name type="scientific">Aquicella lusitana</name>
    <dbReference type="NCBI Taxonomy" id="254246"/>
    <lineage>
        <taxon>Bacteria</taxon>
        <taxon>Pseudomonadati</taxon>
        <taxon>Pseudomonadota</taxon>
        <taxon>Gammaproteobacteria</taxon>
        <taxon>Legionellales</taxon>
        <taxon>Coxiellaceae</taxon>
        <taxon>Aquicella</taxon>
    </lineage>
</organism>
<dbReference type="InterPro" id="IPR018357">
    <property type="entry name" value="Hexapep_transf_CS"/>
</dbReference>
<dbReference type="EMBL" id="QQAX01000003">
    <property type="protein sequence ID" value="RDI48171.1"/>
    <property type="molecule type" value="Genomic_DNA"/>
</dbReference>
<dbReference type="PROSITE" id="PS00101">
    <property type="entry name" value="HEXAPEP_TRANSFERASES"/>
    <property type="match status" value="1"/>
</dbReference>
<reference evidence="5 6" key="1">
    <citation type="submission" date="2018-07" db="EMBL/GenBank/DDBJ databases">
        <title>Genomic Encyclopedia of Type Strains, Phase IV (KMG-IV): sequencing the most valuable type-strain genomes for metagenomic binning, comparative biology and taxonomic classification.</title>
        <authorList>
            <person name="Goeker M."/>
        </authorList>
    </citation>
    <scope>NUCLEOTIDE SEQUENCE [LARGE SCALE GENOMIC DNA]</scope>
    <source>
        <strain evidence="5 6">DSM 16500</strain>
    </source>
</reference>
<dbReference type="CDD" id="cd03360">
    <property type="entry name" value="LbH_AT_putative"/>
    <property type="match status" value="1"/>
</dbReference>
<sequence>MSKPIIIFGAGQIAELAHYYFTNDSDKKVAAFTIDKEYIKDTSLLELPVIAFEDVVDVYPPSEFDCFVALAYSSLNLTRMKKVNEAKQRGYTLSRYISSRATVLIDPSNIGENCFILEDNTIQPFTKIGNNVTLWSGNHVGHHSIIDDHCFISSHVVICGNVHIEEKCFLGVNSTIRDGITIGASSIVGAAAWVNKTIPANSVCIPQPSKTRNRQARGLL</sequence>
<evidence type="ECO:0000256" key="4">
    <source>
        <dbReference type="ARBA" id="ARBA00023315"/>
    </source>
</evidence>
<dbReference type="InterPro" id="IPR001451">
    <property type="entry name" value="Hexapep"/>
</dbReference>
<proteinExistence type="inferred from homology"/>
<dbReference type="AlphaFoldDB" id="A0A370GX90"/>
<dbReference type="Proteomes" id="UP000254720">
    <property type="component" value="Unassembled WGS sequence"/>
</dbReference>
<evidence type="ECO:0000256" key="1">
    <source>
        <dbReference type="ARBA" id="ARBA00007274"/>
    </source>
</evidence>
<dbReference type="SUPFAM" id="SSF51161">
    <property type="entry name" value="Trimeric LpxA-like enzymes"/>
    <property type="match status" value="1"/>
</dbReference>
<evidence type="ECO:0000313" key="5">
    <source>
        <dbReference type="EMBL" id="RDI48171.1"/>
    </source>
</evidence>
<dbReference type="InterPro" id="IPR050179">
    <property type="entry name" value="Trans_hexapeptide_repeat"/>
</dbReference>
<evidence type="ECO:0000313" key="6">
    <source>
        <dbReference type="Proteomes" id="UP000254720"/>
    </source>
</evidence>
<dbReference type="OrthoDB" id="1115300at2"/>
<dbReference type="Pfam" id="PF00132">
    <property type="entry name" value="Hexapep"/>
    <property type="match status" value="1"/>
</dbReference>
<keyword evidence="2 5" id="KW-0808">Transferase</keyword>
<dbReference type="Pfam" id="PF14602">
    <property type="entry name" value="Hexapep_2"/>
    <property type="match status" value="1"/>
</dbReference>
<comment type="caution">
    <text evidence="5">The sequence shown here is derived from an EMBL/GenBank/DDBJ whole genome shotgun (WGS) entry which is preliminary data.</text>
</comment>
<name>A0A370GX90_9COXI</name>
<evidence type="ECO:0000256" key="2">
    <source>
        <dbReference type="ARBA" id="ARBA00022679"/>
    </source>
</evidence>
<gene>
    <name evidence="5" type="ORF">C8D86_103136</name>
</gene>
<keyword evidence="6" id="KW-1185">Reference proteome</keyword>
<evidence type="ECO:0000256" key="3">
    <source>
        <dbReference type="ARBA" id="ARBA00022737"/>
    </source>
</evidence>
<comment type="similarity">
    <text evidence="1">Belongs to the transferase hexapeptide repeat family.</text>
</comment>
<dbReference type="PANTHER" id="PTHR43300">
    <property type="entry name" value="ACETYLTRANSFERASE"/>
    <property type="match status" value="1"/>
</dbReference>
<keyword evidence="4 5" id="KW-0012">Acyltransferase</keyword>
<dbReference type="Gene3D" id="2.160.10.10">
    <property type="entry name" value="Hexapeptide repeat proteins"/>
    <property type="match status" value="1"/>
</dbReference>
<dbReference type="GO" id="GO:0016746">
    <property type="term" value="F:acyltransferase activity"/>
    <property type="evidence" value="ECO:0007669"/>
    <property type="project" value="UniProtKB-KW"/>
</dbReference>
<dbReference type="PANTHER" id="PTHR43300:SF4">
    <property type="entry name" value="ACYL-[ACYL-CARRIER-PROTEIN]--UDP-N-ACETYLGLUCOSAMINE O-ACYLTRANSFERASE"/>
    <property type="match status" value="1"/>
</dbReference>